<name>A0A0B5QAL3_CLOBE</name>
<proteinExistence type="predicted"/>
<protein>
    <submittedName>
        <fullName evidence="1">Uncharacterized protein</fullName>
    </submittedName>
</protein>
<dbReference type="GO" id="GO:0004089">
    <property type="term" value="F:carbonate dehydratase activity"/>
    <property type="evidence" value="ECO:0007669"/>
    <property type="project" value="InterPro"/>
</dbReference>
<dbReference type="InterPro" id="IPR036874">
    <property type="entry name" value="Carbonic_anhydrase_sf"/>
</dbReference>
<dbReference type="GO" id="GO:0008270">
    <property type="term" value="F:zinc ion binding"/>
    <property type="evidence" value="ECO:0007669"/>
    <property type="project" value="InterPro"/>
</dbReference>
<dbReference type="KEGG" id="cbei:LF65_01383"/>
<organism evidence="1 2">
    <name type="scientific">Clostridium beijerinckii</name>
    <name type="common">Clostridium MP</name>
    <dbReference type="NCBI Taxonomy" id="1520"/>
    <lineage>
        <taxon>Bacteria</taxon>
        <taxon>Bacillati</taxon>
        <taxon>Bacillota</taxon>
        <taxon>Clostridia</taxon>
        <taxon>Eubacteriales</taxon>
        <taxon>Clostridiaceae</taxon>
        <taxon>Clostridium</taxon>
    </lineage>
</organism>
<accession>A0A0B5QAL3</accession>
<evidence type="ECO:0000313" key="2">
    <source>
        <dbReference type="Proteomes" id="UP000031866"/>
    </source>
</evidence>
<dbReference type="AlphaFoldDB" id="A0A0B5QAL3"/>
<dbReference type="EMBL" id="CP010086">
    <property type="protein sequence ID" value="AJG97995.1"/>
    <property type="molecule type" value="Genomic_DNA"/>
</dbReference>
<dbReference type="Pfam" id="PF20393">
    <property type="entry name" value="Pro_CA_2"/>
    <property type="match status" value="1"/>
</dbReference>
<reference evidence="2" key="1">
    <citation type="submission" date="2014-12" db="EMBL/GenBank/DDBJ databases">
        <title>Genome sequence of Clostridium beijerinckii strain 59B.</title>
        <authorList>
            <person name="Little G.T."/>
            <person name="Minton N.P."/>
        </authorList>
    </citation>
    <scope>NUCLEOTIDE SEQUENCE [LARGE SCALE GENOMIC DNA]</scope>
    <source>
        <strain evidence="2">59B</strain>
    </source>
</reference>
<dbReference type="STRING" id="1520.LF65_01383"/>
<dbReference type="SUPFAM" id="SSF53056">
    <property type="entry name" value="beta-carbonic anhydrase, cab"/>
    <property type="match status" value="1"/>
</dbReference>
<evidence type="ECO:0000313" key="1">
    <source>
        <dbReference type="EMBL" id="AJG97995.1"/>
    </source>
</evidence>
<sequence>MKKSFGTVLNCIDGRTQIPVINWIKENFNVEYVDLITEPGIDKIVSEGNPFYSSRLKDKINISVKAHKSKIIGLVGHYDCAANPVDAEVHYRQIEEATNLIKNWNFSVDTIVGLWVDELWEVHVVSLYKRI</sequence>
<dbReference type="RefSeq" id="WP_041895063.1">
    <property type="nucleotide sequence ID" value="NZ_CP010086.2"/>
</dbReference>
<dbReference type="InterPro" id="IPR046871">
    <property type="entry name" value="Pro_CA_2"/>
</dbReference>
<dbReference type="OrthoDB" id="9794613at2"/>
<dbReference type="Proteomes" id="UP000031866">
    <property type="component" value="Chromosome"/>
</dbReference>
<gene>
    <name evidence="1" type="ORF">LF65_01383</name>
</gene>